<dbReference type="PANTHER" id="PTHR40279">
    <property type="entry name" value="PQQC-LIKE PROTEIN"/>
    <property type="match status" value="1"/>
</dbReference>
<accession>A0A5S9INT4</accession>
<protein>
    <recommendedName>
        <fullName evidence="4">Iron-containing redox enzyme family protein</fullName>
    </recommendedName>
</protein>
<dbReference type="RefSeq" id="WP_151969254.1">
    <property type="nucleotide sequence ID" value="NZ_AP019860.1"/>
</dbReference>
<evidence type="ECO:0000313" key="3">
    <source>
        <dbReference type="Proteomes" id="UP000326354"/>
    </source>
</evidence>
<proteinExistence type="predicted"/>
<sequence>MHIAITKLNEQQDLDKMYVYIAQQYNFRQHPYFVWMNNEATRKSFLKSQLSFRYAVESFSCALAACLSKINCLEKRIHLAENVQEEHGSGDLRKAHKHTFIEFLQALGAKEQEVQRPCSVGVHAFNESIRNFCLANPGEHGAALLGMIEYLYIDISAQIAKKICEDKWVEPGSQSHYATHEVLDVEHARELFDICRDTWDKSRGEIATAAALGGHYFWNVYLAMLEEVKSEVAGE</sequence>
<dbReference type="Proteomes" id="UP000326354">
    <property type="component" value="Chromosome"/>
</dbReference>
<dbReference type="InterPro" id="IPR039068">
    <property type="entry name" value="PqqC-like"/>
</dbReference>
<reference evidence="2 3" key="1">
    <citation type="submission" date="2019-08" db="EMBL/GenBank/DDBJ databases">
        <title>Complete genome sequence of Candidatus Uab amorphum.</title>
        <authorList>
            <person name="Shiratori T."/>
            <person name="Suzuki S."/>
            <person name="Kakizawa Y."/>
            <person name="Ishida K."/>
        </authorList>
    </citation>
    <scope>NUCLEOTIDE SEQUENCE [LARGE SCALE GENOMIC DNA]</scope>
    <source>
        <strain evidence="2 3">SRT547</strain>
    </source>
</reference>
<evidence type="ECO:0000256" key="1">
    <source>
        <dbReference type="ARBA" id="ARBA00023002"/>
    </source>
</evidence>
<dbReference type="KEGG" id="uam:UABAM_03497"/>
<dbReference type="Pfam" id="PF14518">
    <property type="entry name" value="Haem_oxygenas_2"/>
    <property type="match status" value="1"/>
</dbReference>
<dbReference type="AlphaFoldDB" id="A0A5S9INT4"/>
<dbReference type="SUPFAM" id="SSF48613">
    <property type="entry name" value="Heme oxygenase-like"/>
    <property type="match status" value="1"/>
</dbReference>
<dbReference type="GO" id="GO:0016491">
    <property type="term" value="F:oxidoreductase activity"/>
    <property type="evidence" value="ECO:0007669"/>
    <property type="project" value="UniProtKB-KW"/>
</dbReference>
<dbReference type="PANTHER" id="PTHR40279:SF3">
    <property type="entry name" value="4-AMINOBENZOATE SYNTHASE"/>
    <property type="match status" value="1"/>
</dbReference>
<gene>
    <name evidence="2" type="ORF">UABAM_03497</name>
</gene>
<evidence type="ECO:0008006" key="4">
    <source>
        <dbReference type="Google" id="ProtNLM"/>
    </source>
</evidence>
<dbReference type="Gene3D" id="1.20.910.10">
    <property type="entry name" value="Heme oxygenase-like"/>
    <property type="match status" value="1"/>
</dbReference>
<dbReference type="SMART" id="SM01236">
    <property type="entry name" value="Haem_oxygenase_2"/>
    <property type="match status" value="1"/>
</dbReference>
<dbReference type="EMBL" id="AP019860">
    <property type="protein sequence ID" value="BBM85134.1"/>
    <property type="molecule type" value="Genomic_DNA"/>
</dbReference>
<evidence type="ECO:0000313" key="2">
    <source>
        <dbReference type="EMBL" id="BBM85134.1"/>
    </source>
</evidence>
<keyword evidence="1" id="KW-0560">Oxidoreductase</keyword>
<keyword evidence="3" id="KW-1185">Reference proteome</keyword>
<organism evidence="2 3">
    <name type="scientific">Uabimicrobium amorphum</name>
    <dbReference type="NCBI Taxonomy" id="2596890"/>
    <lineage>
        <taxon>Bacteria</taxon>
        <taxon>Pseudomonadati</taxon>
        <taxon>Planctomycetota</taxon>
        <taxon>Candidatus Uabimicrobiia</taxon>
        <taxon>Candidatus Uabimicrobiales</taxon>
        <taxon>Candidatus Uabimicrobiaceae</taxon>
        <taxon>Candidatus Uabimicrobium</taxon>
    </lineage>
</organism>
<dbReference type="InterPro" id="IPR016084">
    <property type="entry name" value="Haem_Oase-like_multi-hlx"/>
</dbReference>
<dbReference type="OrthoDB" id="507243at2"/>
<name>A0A5S9INT4_UABAM</name>